<protein>
    <submittedName>
        <fullName evidence="3">Amidohydrolase</fullName>
    </submittedName>
</protein>
<evidence type="ECO:0000313" key="4">
    <source>
        <dbReference type="Proteomes" id="UP000613768"/>
    </source>
</evidence>
<name>A0AAW3ZQ23_9GAMM</name>
<dbReference type="RefSeq" id="WP_192030122.1">
    <property type="nucleotide sequence ID" value="NZ_JACYTR010000028.1"/>
</dbReference>
<feature type="domain" description="Amidohydrolase 3" evidence="2">
    <location>
        <begin position="76"/>
        <end position="557"/>
    </location>
</feature>
<gene>
    <name evidence="3" type="ORF">IFO71_13240</name>
</gene>
<dbReference type="PANTHER" id="PTHR22642:SF2">
    <property type="entry name" value="PROTEIN LONG AFTER FAR-RED 3"/>
    <property type="match status" value="1"/>
</dbReference>
<dbReference type="CDD" id="cd01300">
    <property type="entry name" value="YtcJ_like"/>
    <property type="match status" value="1"/>
</dbReference>
<dbReference type="InterPro" id="IPR032466">
    <property type="entry name" value="Metal_Hydrolase"/>
</dbReference>
<dbReference type="AlphaFoldDB" id="A0AAW3ZQ23"/>
<dbReference type="Proteomes" id="UP000613768">
    <property type="component" value="Unassembled WGS sequence"/>
</dbReference>
<reference evidence="3 4" key="1">
    <citation type="submission" date="2020-09" db="EMBL/GenBank/DDBJ databases">
        <title>Pseudoxanthomonas sp. CAU 1598 isolated from sand of Yaerae Beach.</title>
        <authorList>
            <person name="Kim W."/>
        </authorList>
    </citation>
    <scope>NUCLEOTIDE SEQUENCE [LARGE SCALE GENOMIC DNA]</scope>
    <source>
        <strain evidence="3 4">CAU 1598</strain>
    </source>
</reference>
<feature type="chain" id="PRO_5043520580" evidence="1">
    <location>
        <begin position="27"/>
        <end position="563"/>
    </location>
</feature>
<evidence type="ECO:0000256" key="1">
    <source>
        <dbReference type="SAM" id="SignalP"/>
    </source>
</evidence>
<keyword evidence="4" id="KW-1185">Reference proteome</keyword>
<keyword evidence="1" id="KW-0732">Signal</keyword>
<dbReference type="SUPFAM" id="SSF51338">
    <property type="entry name" value="Composite domain of metallo-dependent hydrolases"/>
    <property type="match status" value="1"/>
</dbReference>
<dbReference type="Gene3D" id="3.10.310.70">
    <property type="match status" value="1"/>
</dbReference>
<proteinExistence type="predicted"/>
<dbReference type="GO" id="GO:0016810">
    <property type="term" value="F:hydrolase activity, acting on carbon-nitrogen (but not peptide) bonds"/>
    <property type="evidence" value="ECO:0007669"/>
    <property type="project" value="InterPro"/>
</dbReference>
<dbReference type="EMBL" id="JACYTR010000028">
    <property type="protein sequence ID" value="MBD8526702.1"/>
    <property type="molecule type" value="Genomic_DNA"/>
</dbReference>
<dbReference type="InterPro" id="IPR011059">
    <property type="entry name" value="Metal-dep_hydrolase_composite"/>
</dbReference>
<accession>A0AAW3ZQ23</accession>
<dbReference type="Pfam" id="PF07969">
    <property type="entry name" value="Amidohydro_3"/>
    <property type="match status" value="1"/>
</dbReference>
<feature type="signal peptide" evidence="1">
    <location>
        <begin position="1"/>
        <end position="26"/>
    </location>
</feature>
<organism evidence="3 4">
    <name type="scientific">Pseudomarimonas arenosa</name>
    <dbReference type="NCBI Taxonomy" id="2774145"/>
    <lineage>
        <taxon>Bacteria</taxon>
        <taxon>Pseudomonadati</taxon>
        <taxon>Pseudomonadota</taxon>
        <taxon>Gammaproteobacteria</taxon>
        <taxon>Lysobacterales</taxon>
        <taxon>Lysobacteraceae</taxon>
        <taxon>Pseudomarimonas</taxon>
    </lineage>
</organism>
<sequence>MLNPPLRLKTLLAATVLAAIGGSAQADTLVLNAHIITIDDEMPLAEAMLFDAGGVIRAIGSRAELETRAAQARRLDLGGATVVPGLIDAHGHVLNQGLALMRVDLVGTESKAAVIQRLQAFARDLPADSWLLGRGWDQNDWPGADGEFPSAADLDTAFPDRPVWLTRIDGHAGWANSAAMRLATRDLDGKWQPEGGQVLRQNARATGVFIDTAMSVIAQAIPKESEQVLREALRRSTQHLVQLGLTGVHDAGVSWAQFQLMQGLADRGELALRIYAMADGDSAALERLCQSGPYRHANGRLSMRAVKLYSDGALGSRGALLNAPYSDAPDVTGLPVMSRDALAAAMKKAAECGVQAATHAIGDAANQRVLDLYQDVLHSGHNKAGGDHRWRIEHAQIIAPSDLGRFSKLGVIASMQPTHATSDMPWAEQRVGPSRIVGGYAWRSLRDLGVHLALGSDFPVESADPMLGLFAAITRQDLQGQPLQGWYPAQRLTAYEALRGFTLDAAYAGFDEQRLGSLRIGKQADFVVLRRDPLALNGQGLLERPVQATYVDGQPVYQRAGND</sequence>
<dbReference type="InterPro" id="IPR033932">
    <property type="entry name" value="YtcJ-like"/>
</dbReference>
<evidence type="ECO:0000259" key="2">
    <source>
        <dbReference type="Pfam" id="PF07969"/>
    </source>
</evidence>
<dbReference type="SUPFAM" id="SSF51556">
    <property type="entry name" value="Metallo-dependent hydrolases"/>
    <property type="match status" value="1"/>
</dbReference>
<evidence type="ECO:0000313" key="3">
    <source>
        <dbReference type="EMBL" id="MBD8526702.1"/>
    </source>
</evidence>
<comment type="caution">
    <text evidence="3">The sequence shown here is derived from an EMBL/GenBank/DDBJ whole genome shotgun (WGS) entry which is preliminary data.</text>
</comment>
<dbReference type="PANTHER" id="PTHR22642">
    <property type="entry name" value="IMIDAZOLONEPROPIONASE"/>
    <property type="match status" value="1"/>
</dbReference>
<dbReference type="InterPro" id="IPR013108">
    <property type="entry name" value="Amidohydro_3"/>
</dbReference>
<dbReference type="Gene3D" id="3.20.20.140">
    <property type="entry name" value="Metal-dependent hydrolases"/>
    <property type="match status" value="1"/>
</dbReference>
<dbReference type="Gene3D" id="2.30.40.10">
    <property type="entry name" value="Urease, subunit C, domain 1"/>
    <property type="match status" value="1"/>
</dbReference>